<keyword evidence="9" id="KW-1185">Reference proteome</keyword>
<protein>
    <recommendedName>
        <fullName evidence="7">Polysaccharide chain length determinant N-terminal domain-containing protein</fullName>
    </recommendedName>
</protein>
<evidence type="ECO:0000256" key="6">
    <source>
        <dbReference type="SAM" id="Phobius"/>
    </source>
</evidence>
<comment type="subcellular location">
    <subcellularLocation>
        <location evidence="1">Cell membrane</location>
        <topology evidence="1">Multi-pass membrane protein</topology>
    </subcellularLocation>
</comment>
<evidence type="ECO:0000256" key="4">
    <source>
        <dbReference type="ARBA" id="ARBA00022989"/>
    </source>
</evidence>
<dbReference type="AlphaFoldDB" id="A0A1R1MLG4"/>
<dbReference type="Pfam" id="PF02706">
    <property type="entry name" value="Wzz"/>
    <property type="match status" value="1"/>
</dbReference>
<dbReference type="EMBL" id="MOEN01000011">
    <property type="protein sequence ID" value="OMH40662.1"/>
    <property type="molecule type" value="Genomic_DNA"/>
</dbReference>
<evidence type="ECO:0000256" key="5">
    <source>
        <dbReference type="ARBA" id="ARBA00023136"/>
    </source>
</evidence>
<dbReference type="RefSeq" id="WP_076712828.1">
    <property type="nucleotide sequence ID" value="NZ_MOEN01000011.1"/>
</dbReference>
<evidence type="ECO:0000259" key="7">
    <source>
        <dbReference type="Pfam" id="PF02706"/>
    </source>
</evidence>
<evidence type="ECO:0000256" key="2">
    <source>
        <dbReference type="ARBA" id="ARBA00022475"/>
    </source>
</evidence>
<keyword evidence="5 6" id="KW-0472">Membrane</keyword>
<comment type="caution">
    <text evidence="8">The sequence shown here is derived from an EMBL/GenBank/DDBJ whole genome shotgun (WGS) entry which is preliminary data.</text>
</comment>
<evidence type="ECO:0000256" key="3">
    <source>
        <dbReference type="ARBA" id="ARBA00022692"/>
    </source>
</evidence>
<name>A0A1R1MLG4_9BACT</name>
<dbReference type="InterPro" id="IPR003856">
    <property type="entry name" value="LPS_length_determ_N"/>
</dbReference>
<feature type="transmembrane region" description="Helical" evidence="6">
    <location>
        <begin position="238"/>
        <end position="256"/>
    </location>
</feature>
<evidence type="ECO:0000313" key="8">
    <source>
        <dbReference type="EMBL" id="OMH40662.1"/>
    </source>
</evidence>
<dbReference type="STRING" id="1914305.BLW93_04010"/>
<proteinExistence type="predicted"/>
<keyword evidence="2" id="KW-1003">Cell membrane</keyword>
<evidence type="ECO:0000313" key="9">
    <source>
        <dbReference type="Proteomes" id="UP000187408"/>
    </source>
</evidence>
<gene>
    <name evidence="8" type="ORF">BLW93_04010</name>
</gene>
<reference evidence="8 9" key="1">
    <citation type="submission" date="2016-10" db="EMBL/GenBank/DDBJ databases">
        <title>Genome sequence of a sulfur-reducing bacterium Desulfurobacterium indicum K6013.</title>
        <authorList>
            <person name="Cao J."/>
            <person name="Shao Z."/>
            <person name="Alain K."/>
            <person name="Jebbar M."/>
        </authorList>
    </citation>
    <scope>NUCLEOTIDE SEQUENCE [LARGE SCALE GENOMIC DNA]</scope>
    <source>
        <strain evidence="8 9">K6013</strain>
    </source>
</reference>
<sequence>MPKKFKLTDLFRCVIKHKFIFLLFTFLGIITGILISFFYTPTYQITAILSTPHTVNKVLIPYSLTNSLIEELNREAQEKQFKQLSARLKIKKNYIKGIKHIGLENLSKNSKPRFIKLVILTKYQKDTATIIKAFVNYLANQKFIKDKLQKERNIALKNLLILKKQVPKLTLIANKTKEKLLNSKDFFIGFNPADPDISLVEIKKEIESLEYMLKNIDNFKLINTYTEISPLSASKKTIIIICAFIGSLSGILIIFLKYCQ</sequence>
<evidence type="ECO:0000256" key="1">
    <source>
        <dbReference type="ARBA" id="ARBA00004651"/>
    </source>
</evidence>
<feature type="transmembrane region" description="Helical" evidence="6">
    <location>
        <begin position="20"/>
        <end position="39"/>
    </location>
</feature>
<keyword evidence="4 6" id="KW-1133">Transmembrane helix</keyword>
<organism evidence="8 9">
    <name type="scientific">Desulfurobacterium indicum</name>
    <dbReference type="NCBI Taxonomy" id="1914305"/>
    <lineage>
        <taxon>Bacteria</taxon>
        <taxon>Pseudomonadati</taxon>
        <taxon>Aquificota</taxon>
        <taxon>Aquificia</taxon>
        <taxon>Desulfurobacteriales</taxon>
        <taxon>Desulfurobacteriaceae</taxon>
        <taxon>Desulfurobacterium</taxon>
    </lineage>
</organism>
<dbReference type="GO" id="GO:0005886">
    <property type="term" value="C:plasma membrane"/>
    <property type="evidence" value="ECO:0007669"/>
    <property type="project" value="UniProtKB-SubCell"/>
</dbReference>
<feature type="domain" description="Polysaccharide chain length determinant N-terminal" evidence="7">
    <location>
        <begin position="5"/>
        <end position="56"/>
    </location>
</feature>
<accession>A0A1R1MLG4</accession>
<keyword evidence="3 6" id="KW-0812">Transmembrane</keyword>
<dbReference type="Proteomes" id="UP000187408">
    <property type="component" value="Unassembled WGS sequence"/>
</dbReference>